<feature type="region of interest" description="Disordered" evidence="1">
    <location>
        <begin position="296"/>
        <end position="323"/>
    </location>
</feature>
<feature type="non-terminal residue" evidence="2">
    <location>
        <position position="1"/>
    </location>
</feature>
<organism evidence="2">
    <name type="scientific">marine metagenome</name>
    <dbReference type="NCBI Taxonomy" id="408172"/>
    <lineage>
        <taxon>unclassified sequences</taxon>
        <taxon>metagenomes</taxon>
        <taxon>ecological metagenomes</taxon>
    </lineage>
</organism>
<proteinExistence type="predicted"/>
<name>A0A382NLZ2_9ZZZZ</name>
<feature type="non-terminal residue" evidence="2">
    <location>
        <position position="366"/>
    </location>
</feature>
<feature type="region of interest" description="Disordered" evidence="1">
    <location>
        <begin position="344"/>
        <end position="366"/>
    </location>
</feature>
<protein>
    <submittedName>
        <fullName evidence="2">Uncharacterized protein</fullName>
    </submittedName>
</protein>
<reference evidence="2" key="1">
    <citation type="submission" date="2018-05" db="EMBL/GenBank/DDBJ databases">
        <authorList>
            <person name="Lanie J.A."/>
            <person name="Ng W.-L."/>
            <person name="Kazmierczak K.M."/>
            <person name="Andrzejewski T.M."/>
            <person name="Davidsen T.M."/>
            <person name="Wayne K.J."/>
            <person name="Tettelin H."/>
            <person name="Glass J.I."/>
            <person name="Rusch D."/>
            <person name="Podicherti R."/>
            <person name="Tsui H.-C.T."/>
            <person name="Winkler M.E."/>
        </authorList>
    </citation>
    <scope>NUCLEOTIDE SEQUENCE</scope>
</reference>
<gene>
    <name evidence="2" type="ORF">METZ01_LOCUS314534</name>
</gene>
<evidence type="ECO:0000256" key="1">
    <source>
        <dbReference type="SAM" id="MobiDB-lite"/>
    </source>
</evidence>
<sequence length="366" mass="41359">NFVWVVDELSKGSQYNNWHQVLHSLEQEVTSERDRYRNWKDALHGSASEQEEILNQMAEITERQEERSKDLGAATKELRDKLSSESKIYETNFKEYHRLKSELDEVKAANEQQERKSEAGKRHLKLARAKLEEAEDLLDMDLIDPDMAKYDSAVIAKEEVLSKVSGSIDNPKVKKVVDAYIKDPGNPSDSLRKALDDLSKDIGDSAALESAMSELRDAKATRDRVLKDFLEKRRKYGMAEQQAQAARSEMASARAAISEAEKSMTVDAGGIAKMEEKVRSSEQKFKASEIAVKTLQNEMAGLDDSPEARKDEEERKKLETKVGSMETSSVFELRFSSLQMLPNQTMRLSESQADELLGSNEEDSPN</sequence>
<dbReference type="EMBL" id="UINC01101115">
    <property type="protein sequence ID" value="SVC61680.1"/>
    <property type="molecule type" value="Genomic_DNA"/>
</dbReference>
<accession>A0A382NLZ2</accession>
<evidence type="ECO:0000313" key="2">
    <source>
        <dbReference type="EMBL" id="SVC61680.1"/>
    </source>
</evidence>
<dbReference type="AlphaFoldDB" id="A0A382NLZ2"/>
<feature type="compositionally biased region" description="Basic and acidic residues" evidence="1">
    <location>
        <begin position="306"/>
        <end position="320"/>
    </location>
</feature>